<proteinExistence type="predicted"/>
<evidence type="ECO:0000313" key="3">
    <source>
        <dbReference type="Proteomes" id="UP000326924"/>
    </source>
</evidence>
<dbReference type="GO" id="GO:0003676">
    <property type="term" value="F:nucleic acid binding"/>
    <property type="evidence" value="ECO:0007669"/>
    <property type="project" value="InterPro"/>
</dbReference>
<evidence type="ECO:0000256" key="1">
    <source>
        <dbReference type="SAM" id="MobiDB-lite"/>
    </source>
</evidence>
<feature type="region of interest" description="Disordered" evidence="1">
    <location>
        <begin position="246"/>
        <end position="316"/>
    </location>
</feature>
<dbReference type="InParanoid" id="A0A5J5ENS2"/>
<dbReference type="Gene3D" id="3.30.420.10">
    <property type="entry name" value="Ribonuclease H-like superfamily/Ribonuclease H"/>
    <property type="match status" value="1"/>
</dbReference>
<protein>
    <recommendedName>
        <fullName evidence="4">Tc1-like transposase DDE domain-containing protein</fullName>
    </recommendedName>
</protein>
<dbReference type="InterPro" id="IPR036397">
    <property type="entry name" value="RNaseH_sf"/>
</dbReference>
<dbReference type="Proteomes" id="UP000326924">
    <property type="component" value="Unassembled WGS sequence"/>
</dbReference>
<sequence length="433" mass="48624">MPNTGVGKTLSPTWRGAILALRFSDRKNRPTVRQIADLLNLPKSTVHDVCKHAMLRSIAKRGREKVEQKENDAASLAITFATLSITADASAELENRVITGGQGAEPANRVVAGDSEQPEVPLTRLLAAEEVPLRVTGFNHVSLMTILNVLDERVITAYREEFKFILKPENKVQRLVYCQERKDWRPDKEWAQYGFTDEVSIEIGSTFGISRVWRSKDENHEEDCRGATKKNKATVVVWVSTLHLEKPSERKHASRLRSSTKKLKSKKRGSTQSGKKTKNGDNSANRNFVSPAAEETNTKAPATTQSFRGKKHKLKCSNNKGDGKGIDSWRYIKYACRPILWPVCKELATTDPEFILTKDNAPGHNCWYTNAERQKAGIRKVNRPPDSSDFSPIERIWLLMEAVSNSNLSCARKDNHFSWYETGVAGTVGSHHN</sequence>
<name>A0A5J5ENS2_9PEZI</name>
<evidence type="ECO:0008006" key="4">
    <source>
        <dbReference type="Google" id="ProtNLM"/>
    </source>
</evidence>
<feature type="compositionally biased region" description="Basic residues" evidence="1">
    <location>
        <begin position="252"/>
        <end position="269"/>
    </location>
</feature>
<dbReference type="OrthoDB" id="5358018at2759"/>
<feature type="compositionally biased region" description="Polar residues" evidence="1">
    <location>
        <begin position="298"/>
        <end position="307"/>
    </location>
</feature>
<dbReference type="EMBL" id="VXIS01000195">
    <property type="protein sequence ID" value="KAA8897628.1"/>
    <property type="molecule type" value="Genomic_DNA"/>
</dbReference>
<evidence type="ECO:0000313" key="2">
    <source>
        <dbReference type="EMBL" id="KAA8897628.1"/>
    </source>
</evidence>
<comment type="caution">
    <text evidence="2">The sequence shown here is derived from an EMBL/GenBank/DDBJ whole genome shotgun (WGS) entry which is preliminary data.</text>
</comment>
<keyword evidence="3" id="KW-1185">Reference proteome</keyword>
<reference evidence="2 3" key="1">
    <citation type="submission" date="2019-09" db="EMBL/GenBank/DDBJ databases">
        <title>Draft genome of the ectomycorrhizal ascomycete Sphaerosporella brunnea.</title>
        <authorList>
            <consortium name="DOE Joint Genome Institute"/>
            <person name="Benucci G.M."/>
            <person name="Marozzi G."/>
            <person name="Antonielli L."/>
            <person name="Sanchez S."/>
            <person name="Marco P."/>
            <person name="Wang X."/>
            <person name="Falini L.B."/>
            <person name="Barry K."/>
            <person name="Haridas S."/>
            <person name="Lipzen A."/>
            <person name="Labutti K."/>
            <person name="Grigoriev I.V."/>
            <person name="Murat C."/>
            <person name="Martin F."/>
            <person name="Albertini E."/>
            <person name="Donnini D."/>
            <person name="Bonito G."/>
        </authorList>
    </citation>
    <scope>NUCLEOTIDE SEQUENCE [LARGE SCALE GENOMIC DNA]</scope>
    <source>
        <strain evidence="2 3">Sb_GMNB300</strain>
    </source>
</reference>
<accession>A0A5J5ENS2</accession>
<organism evidence="2 3">
    <name type="scientific">Sphaerosporella brunnea</name>
    <dbReference type="NCBI Taxonomy" id="1250544"/>
    <lineage>
        <taxon>Eukaryota</taxon>
        <taxon>Fungi</taxon>
        <taxon>Dikarya</taxon>
        <taxon>Ascomycota</taxon>
        <taxon>Pezizomycotina</taxon>
        <taxon>Pezizomycetes</taxon>
        <taxon>Pezizales</taxon>
        <taxon>Pyronemataceae</taxon>
        <taxon>Sphaerosporella</taxon>
    </lineage>
</organism>
<dbReference type="AlphaFoldDB" id="A0A5J5ENS2"/>
<gene>
    <name evidence="2" type="ORF">FN846DRAFT_992268</name>
</gene>